<organism evidence="9 10">
    <name type="scientific">Mycolicibacterium rutilum</name>
    <name type="common">Mycobacterium rutilum</name>
    <dbReference type="NCBI Taxonomy" id="370526"/>
    <lineage>
        <taxon>Bacteria</taxon>
        <taxon>Bacillati</taxon>
        <taxon>Actinomycetota</taxon>
        <taxon>Actinomycetes</taxon>
        <taxon>Mycobacteriales</taxon>
        <taxon>Mycobacteriaceae</taxon>
        <taxon>Mycolicibacterium</taxon>
    </lineage>
</organism>
<name>A0A1H6ISR3_MYCRU</name>
<feature type="transmembrane region" description="Helical" evidence="7">
    <location>
        <begin position="119"/>
        <end position="138"/>
    </location>
</feature>
<feature type="domain" description="4Fe-4S ferredoxin-type" evidence="8">
    <location>
        <begin position="289"/>
        <end position="319"/>
    </location>
</feature>
<reference evidence="10" key="1">
    <citation type="submission" date="2016-10" db="EMBL/GenBank/DDBJ databases">
        <authorList>
            <person name="Varghese N."/>
            <person name="Submissions S."/>
        </authorList>
    </citation>
    <scope>NUCLEOTIDE SEQUENCE [LARGE SCALE GENOMIC DNA]</scope>
    <source>
        <strain evidence="10">DSM 45405</strain>
    </source>
</reference>
<keyword evidence="2" id="KW-0479">Metal-binding</keyword>
<keyword evidence="5" id="KW-0411">Iron-sulfur</keyword>
<evidence type="ECO:0000256" key="4">
    <source>
        <dbReference type="ARBA" id="ARBA00023004"/>
    </source>
</evidence>
<sequence>MDTQMLIRLVVGLGLTALVLVFAAKRVLWLTKLIRSGAPTSPSNNRKDDLRKRITTQFEEVFGQTRLLRWSIPGIAHFFTMWGFFILASVYLEAYGLIFDHDFHIPFVGRWDVLGFLQDFFAVAVLLGIVTFAIIRVLQEPKQHGRDSRFYGSHTGGAWLILFMIFNVIWTYALVRGAAVNTHALPYGNGAFFSQLMGWVLRPLGETANAWIETIALLLHIGVMLVFLLIVLHSKHLHIGLAPINVTFKRLPNGLGPLLPVESNGEIVDFEDPAEDAVLGRGKIEDFTWKGYLDMTTCTECGRCQSQCPAWNTGKPLSPKLVIMNLRDHLFAKAPYILGDKESPLENTPEGGLGEELRGEKSSEKHAHDHVPESGFERILGSGPEQATRPLVGTEEQGGVIDPDVLWSCTTCGACVEQCPVDIEHIDHIVDMRRYQVMMESEFPGELGVLFKNLETKGNPWGQNAKDRTNWIDEVDFDVPVYGKDVESFDGYEYLFWVGCAGAYEDRAKKTTKAVAELLAAAGVKYLVLGEGETCNGDSARRSGNEFLFQQLAAQNVETLNELFEGVERVDRKIVVTCPHCFNTLGREYPQVGGNFTVLHHTQLLNRLVRDKKLIPVKPADGGMDITYHDPCYLGRHNKEYSAPRELIGASGAKLTEMPRHADRGLCCGAGGARMWMEEHIGKRVNTERTEEALDTGVSAIATGCPFCRVMMTDGVDEVSAAREVEKAEVLDVAQLLLGSLDKSTVTLPEKGTAAKEAEERAAKVAAEAPAKEAPAEAEPEPQAEPEPKAEAAQATETKPVKGLGIAGGAKRPGAKKSAAPAAAAPAADEKPAAAAPPAKGLGIAAGAKRPGAKKAAPAAQAAPAAEPTPEAKPEPEVKGLGIAAGAKRPGAKKAPAKAAPNEGEATVTQPPNVDPDQAVAGEKTDTADSDRGLDAKPEPEVKGLGIAPGARRPGAKKAPQKATAPKPAAAQPEPADNGESDSAPSASAEDKPAAPPVKGLGIAKGARPPGKR</sequence>
<dbReference type="InterPro" id="IPR004017">
    <property type="entry name" value="Cys_rich_dom"/>
</dbReference>
<evidence type="ECO:0000256" key="5">
    <source>
        <dbReference type="ARBA" id="ARBA00023014"/>
    </source>
</evidence>
<dbReference type="SUPFAM" id="SSF46548">
    <property type="entry name" value="alpha-helical ferredoxin"/>
    <property type="match status" value="1"/>
</dbReference>
<feature type="region of interest" description="Disordered" evidence="6">
    <location>
        <begin position="750"/>
        <end position="1013"/>
    </location>
</feature>
<dbReference type="GO" id="GO:0005886">
    <property type="term" value="C:plasma membrane"/>
    <property type="evidence" value="ECO:0007669"/>
    <property type="project" value="TreeGrafter"/>
</dbReference>
<feature type="transmembrane region" description="Helical" evidence="7">
    <location>
        <begin position="6"/>
        <end position="24"/>
    </location>
</feature>
<evidence type="ECO:0000256" key="7">
    <source>
        <dbReference type="SAM" id="Phobius"/>
    </source>
</evidence>
<dbReference type="GO" id="GO:0046872">
    <property type="term" value="F:metal ion binding"/>
    <property type="evidence" value="ECO:0007669"/>
    <property type="project" value="UniProtKB-KW"/>
</dbReference>
<accession>A0A1H6ISR3</accession>
<feature type="transmembrane region" description="Helical" evidence="7">
    <location>
        <begin position="75"/>
        <end position="99"/>
    </location>
</feature>
<feature type="compositionally biased region" description="Low complexity" evidence="6">
    <location>
        <begin position="809"/>
        <end position="869"/>
    </location>
</feature>
<evidence type="ECO:0000256" key="3">
    <source>
        <dbReference type="ARBA" id="ARBA00023002"/>
    </source>
</evidence>
<keyword evidence="7" id="KW-0472">Membrane</keyword>
<feature type="transmembrane region" description="Helical" evidence="7">
    <location>
        <begin position="184"/>
        <end position="201"/>
    </location>
</feature>
<dbReference type="Gene3D" id="1.10.1060.10">
    <property type="entry name" value="Alpha-helical ferredoxin"/>
    <property type="match status" value="1"/>
</dbReference>
<evidence type="ECO:0000256" key="6">
    <source>
        <dbReference type="SAM" id="MobiDB-lite"/>
    </source>
</evidence>
<keyword evidence="10" id="KW-1185">Reference proteome</keyword>
<proteinExistence type="predicted"/>
<gene>
    <name evidence="9" type="ORF">SAMN04489835_0740</name>
</gene>
<feature type="compositionally biased region" description="Low complexity" evidence="6">
    <location>
        <begin position="961"/>
        <end position="988"/>
    </location>
</feature>
<evidence type="ECO:0000259" key="8">
    <source>
        <dbReference type="PROSITE" id="PS51379"/>
    </source>
</evidence>
<dbReference type="Pfam" id="PF13187">
    <property type="entry name" value="Fer4_9"/>
    <property type="match status" value="1"/>
</dbReference>
<dbReference type="AlphaFoldDB" id="A0A1H6ISR3"/>
<dbReference type="PROSITE" id="PS00198">
    <property type="entry name" value="4FE4S_FER_1"/>
    <property type="match status" value="1"/>
</dbReference>
<evidence type="ECO:0000256" key="1">
    <source>
        <dbReference type="ARBA" id="ARBA00022485"/>
    </source>
</evidence>
<protein>
    <submittedName>
        <fullName evidence="9">Fe-S oxidoreductase</fullName>
    </submittedName>
</protein>
<keyword evidence="7" id="KW-1133">Transmembrane helix</keyword>
<dbReference type="PANTHER" id="PTHR43255">
    <property type="entry name" value="IRON-SULFUR-BINDING OXIDOREDUCTASE FADF-RELATED-RELATED"/>
    <property type="match status" value="1"/>
</dbReference>
<evidence type="ECO:0000313" key="9">
    <source>
        <dbReference type="EMBL" id="SEH51064.1"/>
    </source>
</evidence>
<feature type="transmembrane region" description="Helical" evidence="7">
    <location>
        <begin position="210"/>
        <end position="232"/>
    </location>
</feature>
<dbReference type="OrthoDB" id="9794954at2"/>
<dbReference type="EMBL" id="LT629971">
    <property type="protein sequence ID" value="SEH51064.1"/>
    <property type="molecule type" value="Genomic_DNA"/>
</dbReference>
<feature type="region of interest" description="Disordered" evidence="6">
    <location>
        <begin position="341"/>
        <end position="383"/>
    </location>
</feature>
<feature type="compositionally biased region" description="Basic and acidic residues" evidence="6">
    <location>
        <begin position="923"/>
        <end position="942"/>
    </location>
</feature>
<keyword evidence="1" id="KW-0004">4Fe-4S</keyword>
<keyword evidence="4" id="KW-0408">Iron</keyword>
<dbReference type="GO" id="GO:0016491">
    <property type="term" value="F:oxidoreductase activity"/>
    <property type="evidence" value="ECO:0007669"/>
    <property type="project" value="UniProtKB-KW"/>
</dbReference>
<evidence type="ECO:0000313" key="10">
    <source>
        <dbReference type="Proteomes" id="UP000182915"/>
    </source>
</evidence>
<dbReference type="PANTHER" id="PTHR43255:SF1">
    <property type="entry name" value="IRON-SULFUR-BINDING OXIDOREDUCTASE FADF-RELATED"/>
    <property type="match status" value="1"/>
</dbReference>
<dbReference type="PROSITE" id="PS51379">
    <property type="entry name" value="4FE4S_FER_2"/>
    <property type="match status" value="2"/>
</dbReference>
<dbReference type="RefSeq" id="WP_083406028.1">
    <property type="nucleotide sequence ID" value="NZ_LT629971.1"/>
</dbReference>
<dbReference type="GO" id="GO:0051539">
    <property type="term" value="F:4 iron, 4 sulfur cluster binding"/>
    <property type="evidence" value="ECO:0007669"/>
    <property type="project" value="UniProtKB-KW"/>
</dbReference>
<evidence type="ECO:0000256" key="2">
    <source>
        <dbReference type="ARBA" id="ARBA00022723"/>
    </source>
</evidence>
<dbReference type="InterPro" id="IPR017896">
    <property type="entry name" value="4Fe4S_Fe-S-bd"/>
</dbReference>
<dbReference type="STRING" id="370526.SAMN04489835_0740"/>
<feature type="domain" description="4Fe-4S ferredoxin-type" evidence="8">
    <location>
        <begin position="397"/>
        <end position="429"/>
    </location>
</feature>
<dbReference type="Proteomes" id="UP000182915">
    <property type="component" value="Chromosome I"/>
</dbReference>
<keyword evidence="3" id="KW-0560">Oxidoreductase</keyword>
<feature type="compositionally biased region" description="Basic and acidic residues" evidence="6">
    <location>
        <begin position="753"/>
        <end position="763"/>
    </location>
</feature>
<keyword evidence="7" id="KW-0812">Transmembrane</keyword>
<dbReference type="InterPro" id="IPR051460">
    <property type="entry name" value="HdrC_iron-sulfur_subunit"/>
</dbReference>
<feature type="transmembrane region" description="Helical" evidence="7">
    <location>
        <begin position="150"/>
        <end position="172"/>
    </location>
</feature>
<dbReference type="Pfam" id="PF02754">
    <property type="entry name" value="CCG"/>
    <property type="match status" value="2"/>
</dbReference>
<dbReference type="InterPro" id="IPR009051">
    <property type="entry name" value="Helical_ferredxn"/>
</dbReference>
<feature type="compositionally biased region" description="Basic and acidic residues" evidence="6">
    <location>
        <begin position="355"/>
        <end position="376"/>
    </location>
</feature>
<dbReference type="InterPro" id="IPR017900">
    <property type="entry name" value="4Fe4S_Fe_S_CS"/>
</dbReference>